<dbReference type="Gene3D" id="3.40.190.10">
    <property type="entry name" value="Periplasmic binding protein-like II"/>
    <property type="match status" value="2"/>
</dbReference>
<keyword evidence="3" id="KW-1185">Reference proteome</keyword>
<protein>
    <submittedName>
        <fullName evidence="2">Substrate-binding domain-containing protein</fullName>
    </submittedName>
</protein>
<sequence>MRRWPQAVAASPAGGAQSHDGNPARSLRPRTALLGAYDGGRGVVLSRLAGVAAVIASLATAPALAQEPLRLFAAGSLREAMNEIAVAYGRETGRQVAASFGFSGVMRERIEHGEAADLFASADTGHPQRLLRDGRASRVVLFARNALCLVAPSGTGLSDRTAVQFLLDHSVPLGVFPPVQDPVGDYTLELFRRLEAEHPGAEAALRARTTVITEALLDRPLSAGEDLAVALLQDGRIRLHVSYCTTARIRLTAAVPGLEIAALPAALAIGPAYGLAVLRDSRAGAEDLALFILGEVGQRTLARFGFTPVTLP</sequence>
<dbReference type="PANTHER" id="PTHR30632:SF0">
    <property type="entry name" value="SULFATE-BINDING PROTEIN"/>
    <property type="match status" value="1"/>
</dbReference>
<evidence type="ECO:0000313" key="3">
    <source>
        <dbReference type="Proteomes" id="UP001243009"/>
    </source>
</evidence>
<dbReference type="Pfam" id="PF13531">
    <property type="entry name" value="SBP_bac_11"/>
    <property type="match status" value="1"/>
</dbReference>
<reference evidence="2 3" key="1">
    <citation type="submission" date="2023-08" db="EMBL/GenBank/DDBJ databases">
        <title>The draft genome sequence of Paracraurococcus sp. LOR1-02.</title>
        <authorList>
            <person name="Kingkaew E."/>
            <person name="Tanasupawat S."/>
        </authorList>
    </citation>
    <scope>NUCLEOTIDE SEQUENCE [LARGE SCALE GENOMIC DNA]</scope>
    <source>
        <strain evidence="2 3">LOR1-02</strain>
    </source>
</reference>
<dbReference type="Proteomes" id="UP001243009">
    <property type="component" value="Unassembled WGS sequence"/>
</dbReference>
<evidence type="ECO:0000256" key="1">
    <source>
        <dbReference type="SAM" id="MobiDB-lite"/>
    </source>
</evidence>
<dbReference type="PANTHER" id="PTHR30632">
    <property type="entry name" value="MOLYBDATE-BINDING PERIPLASMIC PROTEIN"/>
    <property type="match status" value="1"/>
</dbReference>
<proteinExistence type="predicted"/>
<dbReference type="InterPro" id="IPR050682">
    <property type="entry name" value="ModA/WtpA"/>
</dbReference>
<dbReference type="RefSeq" id="WP_305107698.1">
    <property type="nucleotide sequence ID" value="NZ_JAUTWS010000060.1"/>
</dbReference>
<gene>
    <name evidence="2" type="ORF">Q7A36_31185</name>
</gene>
<name>A0ABT9E9F4_9PROT</name>
<accession>A0ABT9E9F4</accession>
<feature type="region of interest" description="Disordered" evidence="1">
    <location>
        <begin position="1"/>
        <end position="27"/>
    </location>
</feature>
<organism evidence="2 3">
    <name type="scientific">Paracraurococcus lichenis</name>
    <dbReference type="NCBI Taxonomy" id="3064888"/>
    <lineage>
        <taxon>Bacteria</taxon>
        <taxon>Pseudomonadati</taxon>
        <taxon>Pseudomonadota</taxon>
        <taxon>Alphaproteobacteria</taxon>
        <taxon>Acetobacterales</taxon>
        <taxon>Roseomonadaceae</taxon>
        <taxon>Paracraurococcus</taxon>
    </lineage>
</organism>
<evidence type="ECO:0000313" key="2">
    <source>
        <dbReference type="EMBL" id="MDO9712837.1"/>
    </source>
</evidence>
<dbReference type="SUPFAM" id="SSF53850">
    <property type="entry name" value="Periplasmic binding protein-like II"/>
    <property type="match status" value="1"/>
</dbReference>
<dbReference type="EMBL" id="JAUTWS010000060">
    <property type="protein sequence ID" value="MDO9712837.1"/>
    <property type="molecule type" value="Genomic_DNA"/>
</dbReference>
<comment type="caution">
    <text evidence="2">The sequence shown here is derived from an EMBL/GenBank/DDBJ whole genome shotgun (WGS) entry which is preliminary data.</text>
</comment>